<organism>
    <name type="scientific">Culex quinquefasciatus</name>
    <name type="common">Southern house mosquito</name>
    <name type="synonym">Culex pungens</name>
    <dbReference type="NCBI Taxonomy" id="7176"/>
    <lineage>
        <taxon>Eukaryota</taxon>
        <taxon>Metazoa</taxon>
        <taxon>Ecdysozoa</taxon>
        <taxon>Arthropoda</taxon>
        <taxon>Hexapoda</taxon>
        <taxon>Insecta</taxon>
        <taxon>Pterygota</taxon>
        <taxon>Neoptera</taxon>
        <taxon>Endopterygota</taxon>
        <taxon>Diptera</taxon>
        <taxon>Nematocera</taxon>
        <taxon>Culicoidea</taxon>
        <taxon>Culicidae</taxon>
        <taxon>Culicinae</taxon>
        <taxon>Culicini</taxon>
        <taxon>Culex</taxon>
        <taxon>Culex</taxon>
    </lineage>
</organism>
<dbReference type="PANTHER" id="PTHR31650:SF1">
    <property type="entry name" value="WAX ESTER SYNTHASE_DIACYLGLYCEROL ACYLTRANSFERASE 4-RELATED"/>
    <property type="match status" value="1"/>
</dbReference>
<dbReference type="Pfam" id="PF06974">
    <property type="entry name" value="WS_DGAT_C"/>
    <property type="match status" value="1"/>
</dbReference>
<dbReference type="InParanoid" id="B0WFN1"/>
<dbReference type="OrthoDB" id="619536at2759"/>
<feature type="domain" description="O-acyltransferase WSD1 C-terminal" evidence="1">
    <location>
        <begin position="436"/>
        <end position="585"/>
    </location>
</feature>
<evidence type="ECO:0000259" key="1">
    <source>
        <dbReference type="Pfam" id="PF06974"/>
    </source>
</evidence>
<dbReference type="AlphaFoldDB" id="B0WFN1"/>
<evidence type="ECO:0000313" key="2">
    <source>
        <dbReference type="EMBL" id="EDS26375.1"/>
    </source>
</evidence>
<dbReference type="OMA" id="FSEMICK"/>
<dbReference type="EnsemblMetazoa" id="CPIJ005196-RA">
    <property type="protein sequence ID" value="CPIJ005196-PA"/>
    <property type="gene ID" value="CPIJ005196"/>
</dbReference>
<name>B0WFN1_CULQU</name>
<dbReference type="PANTHER" id="PTHR31650">
    <property type="entry name" value="O-ACYLTRANSFERASE (WSD1-LIKE) FAMILY PROTEIN"/>
    <property type="match status" value="1"/>
</dbReference>
<keyword evidence="4" id="KW-1185">Reference proteome</keyword>
<protein>
    <recommendedName>
        <fullName evidence="1">O-acyltransferase WSD1 C-terminal domain-containing protein</fullName>
    </recommendedName>
</protein>
<proteinExistence type="predicted"/>
<dbReference type="KEGG" id="cqu:CpipJ_CPIJ005196"/>
<evidence type="ECO:0000313" key="4">
    <source>
        <dbReference type="Proteomes" id="UP000002320"/>
    </source>
</evidence>
<dbReference type="GO" id="GO:0019432">
    <property type="term" value="P:triglyceride biosynthetic process"/>
    <property type="evidence" value="ECO:0007669"/>
    <property type="project" value="TreeGrafter"/>
</dbReference>
<dbReference type="Proteomes" id="UP000002320">
    <property type="component" value="Unassembled WGS sequence"/>
</dbReference>
<dbReference type="EMBL" id="DS231920">
    <property type="protein sequence ID" value="EDS26375.1"/>
    <property type="molecule type" value="Genomic_DNA"/>
</dbReference>
<dbReference type="GO" id="GO:0005886">
    <property type="term" value="C:plasma membrane"/>
    <property type="evidence" value="ECO:0007669"/>
    <property type="project" value="TreeGrafter"/>
</dbReference>
<dbReference type="VEuPathDB" id="VectorBase:CPIJ005196"/>
<dbReference type="GO" id="GO:0008374">
    <property type="term" value="F:O-acyltransferase activity"/>
    <property type="evidence" value="ECO:0007669"/>
    <property type="project" value="InterPro"/>
</dbReference>
<reference evidence="3" key="2">
    <citation type="submission" date="2021-02" db="UniProtKB">
        <authorList>
            <consortium name="EnsemblMetazoa"/>
        </authorList>
    </citation>
    <scope>IDENTIFICATION</scope>
    <source>
        <strain evidence="3">JHB</strain>
    </source>
</reference>
<dbReference type="HOGENOM" id="CLU_032426_0_0_1"/>
<reference evidence="2" key="1">
    <citation type="submission" date="2007-03" db="EMBL/GenBank/DDBJ databases">
        <title>Annotation of Culex pipiens quinquefasciatus.</title>
        <authorList>
            <consortium name="The Broad Institute Genome Sequencing Platform"/>
            <person name="Atkinson P.W."/>
            <person name="Hemingway J."/>
            <person name="Christensen B.M."/>
            <person name="Higgs S."/>
            <person name="Kodira C."/>
            <person name="Hannick L."/>
            <person name="Megy K."/>
            <person name="O'Leary S."/>
            <person name="Pearson M."/>
            <person name="Haas B.J."/>
            <person name="Mauceli E."/>
            <person name="Wortman J.R."/>
            <person name="Lee N.H."/>
            <person name="Guigo R."/>
            <person name="Stanke M."/>
            <person name="Alvarado L."/>
            <person name="Amedeo P."/>
            <person name="Antoine C.H."/>
            <person name="Arensburger P."/>
            <person name="Bidwell S.L."/>
            <person name="Crawford M."/>
            <person name="Camaro F."/>
            <person name="Devon K."/>
            <person name="Engels R."/>
            <person name="Hammond M."/>
            <person name="Howarth C."/>
            <person name="Koehrsen M."/>
            <person name="Lawson D."/>
            <person name="Montgomery P."/>
            <person name="Nene V."/>
            <person name="Nusbaum C."/>
            <person name="Puiu D."/>
            <person name="Romero-Severson J."/>
            <person name="Severson D.W."/>
            <person name="Shumway M."/>
            <person name="Sisk P."/>
            <person name="Stolte C."/>
            <person name="Zeng Q."/>
            <person name="Eisenstadt E."/>
            <person name="Fraser-Liggett C."/>
            <person name="Strausberg R."/>
            <person name="Galagan J."/>
            <person name="Birren B."/>
            <person name="Collins F.H."/>
        </authorList>
    </citation>
    <scope>NUCLEOTIDE SEQUENCE [LARGE SCALE GENOMIC DNA]</scope>
    <source>
        <strain evidence="2">JHB</strain>
    </source>
</reference>
<dbReference type="InterPro" id="IPR009721">
    <property type="entry name" value="O-acyltransferase_WSD1_C"/>
</dbReference>
<dbReference type="STRING" id="7176.B0WFN1"/>
<dbReference type="InterPro" id="IPR045034">
    <property type="entry name" value="O-acyltransferase_WSD1-like"/>
</dbReference>
<accession>B0WFN1</accession>
<evidence type="ECO:0000313" key="3">
    <source>
        <dbReference type="EnsemblMetazoa" id="CPIJ005196-PA"/>
    </source>
</evidence>
<sequence length="595" mass="68934">MIWRERARSPHPINVTMISTNDSAPTWFQWASDQRSLWEVISRSNCSHVGPTIGPLVTLKDRPGGAVAGNLLERCFRRPSWGLLTGVLMILFIRHKLTRLREESAESKAYNFLKQLTWLSRRFLFVLDSSTSAEMLLVLRKRISSRLMGAIRSHPKMFWLRKLELGYYYWSDLSDLTIEDYIRYLEYIPLESDERYIDERKLRSLMSEINNRYLLRSHTASWEILVGRQPLLDEKRNVLRFPVIFRVHHSLGDGVALLRLLLESIVDKEVPSRWKRLSNFKAMNLEYRIQQNANRFLQQRSLIEKLYQRIPTARQIYTWKRQQLQLLWTIFTAPAFFHDVSARAVDHNCIHASELSNQKVVSWIHEEEHSDTHWVEVIKRTKQQLPGARFSDAFLTALSSSLQKYLSRKTDQVPEDITVVLPTRVERESPQLKLHNKFSVALQTLPITSGIDLSDPNRMQNLMSRLNDVKQHSDALRSSPDYMINYWIMNTVACLFPDNLLRKILNSAHSTMAISNLPGPQQKPQINGRELKNLSFWIPNIGQTAVGLTLLTYGGKLQLGILADRAVIATEDDAHSILAETIAEIERMDVVLKGE</sequence>
<gene>
    <name evidence="3" type="primary">6037629</name>
    <name evidence="2" type="ORF">CpipJ_CPIJ005196</name>
</gene>
<dbReference type="VEuPathDB" id="VectorBase:CQUJHB003356"/>
<dbReference type="eggNOG" id="ENOG502RZT4">
    <property type="taxonomic scope" value="Eukaryota"/>
</dbReference>